<keyword evidence="10" id="KW-1185">Reference proteome</keyword>
<evidence type="ECO:0000256" key="2">
    <source>
        <dbReference type="ARBA" id="ARBA00022527"/>
    </source>
</evidence>
<keyword evidence="5" id="KW-0418">Kinase</keyword>
<dbReference type="PANTHER" id="PTHR24346:SF82">
    <property type="entry name" value="KP78A-RELATED"/>
    <property type="match status" value="1"/>
</dbReference>
<evidence type="ECO:0000256" key="5">
    <source>
        <dbReference type="ARBA" id="ARBA00022777"/>
    </source>
</evidence>
<feature type="domain" description="Protein kinase" evidence="8">
    <location>
        <begin position="301"/>
        <end position="685"/>
    </location>
</feature>
<dbReference type="InterPro" id="IPR000719">
    <property type="entry name" value="Prot_kinase_dom"/>
</dbReference>
<dbReference type="HOGENOM" id="CLU_008775_1_0_1"/>
<evidence type="ECO:0000256" key="6">
    <source>
        <dbReference type="ARBA" id="ARBA00022840"/>
    </source>
</evidence>
<dbReference type="Pfam" id="PF00069">
    <property type="entry name" value="Pkinase"/>
    <property type="match status" value="1"/>
</dbReference>
<feature type="compositionally biased region" description="Low complexity" evidence="7">
    <location>
        <begin position="25"/>
        <end position="39"/>
    </location>
</feature>
<feature type="compositionally biased region" description="Low complexity" evidence="7">
    <location>
        <begin position="86"/>
        <end position="105"/>
    </location>
</feature>
<dbReference type="EMBL" id="KE504122">
    <property type="protein sequence ID" value="EPT06267.1"/>
    <property type="molecule type" value="Genomic_DNA"/>
</dbReference>
<keyword evidence="3" id="KW-0808">Transferase</keyword>
<feature type="region of interest" description="Disordered" evidence="7">
    <location>
        <begin position="1"/>
        <end position="51"/>
    </location>
</feature>
<keyword evidence="4" id="KW-0547">Nucleotide-binding</keyword>
<dbReference type="SMART" id="SM00220">
    <property type="entry name" value="S_TKc"/>
    <property type="match status" value="1"/>
</dbReference>
<dbReference type="Proteomes" id="UP000015241">
    <property type="component" value="Unassembled WGS sequence"/>
</dbReference>
<protein>
    <recommendedName>
        <fullName evidence="8">Protein kinase domain-containing protein</fullName>
    </recommendedName>
</protein>
<feature type="compositionally biased region" description="Basic and acidic residues" evidence="7">
    <location>
        <begin position="366"/>
        <end position="380"/>
    </location>
</feature>
<dbReference type="SUPFAM" id="SSF56112">
    <property type="entry name" value="Protein kinase-like (PK-like)"/>
    <property type="match status" value="1"/>
</dbReference>
<dbReference type="InterPro" id="IPR008271">
    <property type="entry name" value="Ser/Thr_kinase_AS"/>
</dbReference>
<reference evidence="9 10" key="1">
    <citation type="journal article" date="2012" name="Science">
        <title>The Paleozoic origin of enzymatic lignin decomposition reconstructed from 31 fungal genomes.</title>
        <authorList>
            <person name="Floudas D."/>
            <person name="Binder M."/>
            <person name="Riley R."/>
            <person name="Barry K."/>
            <person name="Blanchette R.A."/>
            <person name="Henrissat B."/>
            <person name="Martinez A.T."/>
            <person name="Otillar R."/>
            <person name="Spatafora J.W."/>
            <person name="Yadav J.S."/>
            <person name="Aerts A."/>
            <person name="Benoit I."/>
            <person name="Boyd A."/>
            <person name="Carlson A."/>
            <person name="Copeland A."/>
            <person name="Coutinho P.M."/>
            <person name="de Vries R.P."/>
            <person name="Ferreira P."/>
            <person name="Findley K."/>
            <person name="Foster B."/>
            <person name="Gaskell J."/>
            <person name="Glotzer D."/>
            <person name="Gorecki P."/>
            <person name="Heitman J."/>
            <person name="Hesse C."/>
            <person name="Hori C."/>
            <person name="Igarashi K."/>
            <person name="Jurgens J.A."/>
            <person name="Kallen N."/>
            <person name="Kersten P."/>
            <person name="Kohler A."/>
            <person name="Kuees U."/>
            <person name="Kumar T.K.A."/>
            <person name="Kuo A."/>
            <person name="LaButti K."/>
            <person name="Larrondo L.F."/>
            <person name="Lindquist E."/>
            <person name="Ling A."/>
            <person name="Lombard V."/>
            <person name="Lucas S."/>
            <person name="Lundell T."/>
            <person name="Martin R."/>
            <person name="McLaughlin D.J."/>
            <person name="Morgenstern I."/>
            <person name="Morin E."/>
            <person name="Murat C."/>
            <person name="Nagy L.G."/>
            <person name="Nolan M."/>
            <person name="Ohm R.A."/>
            <person name="Patyshakuliyeva A."/>
            <person name="Rokas A."/>
            <person name="Ruiz-Duenas F.J."/>
            <person name="Sabat G."/>
            <person name="Salamov A."/>
            <person name="Samejima M."/>
            <person name="Schmutz J."/>
            <person name="Slot J.C."/>
            <person name="St John F."/>
            <person name="Stenlid J."/>
            <person name="Sun H."/>
            <person name="Sun S."/>
            <person name="Syed K."/>
            <person name="Tsang A."/>
            <person name="Wiebenga A."/>
            <person name="Young D."/>
            <person name="Pisabarro A."/>
            <person name="Eastwood D.C."/>
            <person name="Martin F."/>
            <person name="Cullen D."/>
            <person name="Grigoriev I.V."/>
            <person name="Hibbett D.S."/>
        </authorList>
    </citation>
    <scope>NUCLEOTIDE SEQUENCE</scope>
    <source>
        <strain evidence="10">FP-58527</strain>
    </source>
</reference>
<dbReference type="PROSITE" id="PS00108">
    <property type="entry name" value="PROTEIN_KINASE_ST"/>
    <property type="match status" value="1"/>
</dbReference>
<feature type="region of interest" description="Disordered" evidence="7">
    <location>
        <begin position="138"/>
        <end position="180"/>
    </location>
</feature>
<dbReference type="InterPro" id="IPR011009">
    <property type="entry name" value="Kinase-like_dom_sf"/>
</dbReference>
<feature type="compositionally biased region" description="Low complexity" evidence="7">
    <location>
        <begin position="152"/>
        <end position="180"/>
    </location>
</feature>
<feature type="compositionally biased region" description="Acidic residues" evidence="7">
    <location>
        <begin position="724"/>
        <end position="744"/>
    </location>
</feature>
<dbReference type="InParanoid" id="S8EMH9"/>
<evidence type="ECO:0000313" key="9">
    <source>
        <dbReference type="EMBL" id="EPT06267.1"/>
    </source>
</evidence>
<dbReference type="OrthoDB" id="289250at2759"/>
<evidence type="ECO:0000256" key="3">
    <source>
        <dbReference type="ARBA" id="ARBA00022679"/>
    </source>
</evidence>
<dbReference type="PANTHER" id="PTHR24346">
    <property type="entry name" value="MAP/MICROTUBULE AFFINITY-REGULATING KINASE"/>
    <property type="match status" value="1"/>
</dbReference>
<dbReference type="Gene3D" id="1.10.510.10">
    <property type="entry name" value="Transferase(Phosphotransferase) domain 1"/>
    <property type="match status" value="1"/>
</dbReference>
<keyword evidence="6" id="KW-0067">ATP-binding</keyword>
<comment type="similarity">
    <text evidence="1">Belongs to the protein kinase superfamily. CAMK Ser/Thr protein kinase family. NIM1 subfamily.</text>
</comment>
<name>S8EMH9_FOMSC</name>
<evidence type="ECO:0000313" key="10">
    <source>
        <dbReference type="Proteomes" id="UP000015241"/>
    </source>
</evidence>
<feature type="region of interest" description="Disordered" evidence="7">
    <location>
        <begin position="216"/>
        <end position="276"/>
    </location>
</feature>
<dbReference type="GO" id="GO:0004674">
    <property type="term" value="F:protein serine/threonine kinase activity"/>
    <property type="evidence" value="ECO:0007669"/>
    <property type="project" value="UniProtKB-KW"/>
</dbReference>
<dbReference type="GO" id="GO:0005737">
    <property type="term" value="C:cytoplasm"/>
    <property type="evidence" value="ECO:0007669"/>
    <property type="project" value="TreeGrafter"/>
</dbReference>
<dbReference type="eggNOG" id="KOG0586">
    <property type="taxonomic scope" value="Eukaryota"/>
</dbReference>
<evidence type="ECO:0000256" key="4">
    <source>
        <dbReference type="ARBA" id="ARBA00022741"/>
    </source>
</evidence>
<dbReference type="GO" id="GO:0005524">
    <property type="term" value="F:ATP binding"/>
    <property type="evidence" value="ECO:0007669"/>
    <property type="project" value="UniProtKB-KW"/>
</dbReference>
<sequence length="761" mass="82493">MLASYSGHLSPSPSTDSNSTHYSHLSLLSSASSISSPASAPSPLPPPSSFIASIGNKTHAFFGSPWEGSPTPMPPPSLHNDTYLKSKASMSSITSQSSSSSTSSSNGHGAQPDETPRMPQETPRIDQRVVPKRSLNEEFFGPSALPTPPPTSARLLTPSISSRESSCSPPSSSRTLPLVPLSRLFPSRRRYGSEHDHPDLGSPPSARRRDLMHLDADTAPGAPSYTDAFTSSPVAAHLPHGHPDALSMPMTSPYPTDERTSHIPSECTTKPLPPVHRPIAVQPEPVVLEKGIILQSTTLSLRLERPLGQGAFSSVWLARDTAGQVGMLELSRKTSLLRSRSQKRGRRMEGTRPKTVGPVPMRREKRPNAHERGESEESVVLRDADATPKAEGVLAAARQQEGRLVAVKMTDRSLCENNSRSRVSFVREVEILRHIAHPSIVSYVHSFSTPAHHCLVLEYVGGGELFDLIDNPESHARLDETLLRRMFGELCKAVGWMHGVGLVHRDIKLENILLTASPFSSPLPVPPASLIKLSDFGLSRFIDPAQPLLTTLCGSESYAAPELVTGRPYDGRETDAWACGVVLYALAARRLPFDRVISRERSGAHYAARSPAVHSKAERRALLMRIAKAEYAWPEDGAPPHEGEDPLRGAQIVQSAGVRRVVEKLLVRNPAKRTRILDLWEDLWMRGEGAPLVPQVIAHAKDAEGPDALADADVTPVFGRTFDVEPEGDADAEAEADDVDDDGLIVDAQDIGPGSVAHQEH</sequence>
<feature type="region of interest" description="Disordered" evidence="7">
    <location>
        <begin position="724"/>
        <end position="761"/>
    </location>
</feature>
<evidence type="ECO:0000256" key="7">
    <source>
        <dbReference type="SAM" id="MobiDB-lite"/>
    </source>
</evidence>
<dbReference type="PROSITE" id="PS50011">
    <property type="entry name" value="PROTEIN_KINASE_DOM"/>
    <property type="match status" value="1"/>
</dbReference>
<accession>S8EMH9</accession>
<evidence type="ECO:0000259" key="8">
    <source>
        <dbReference type="PROSITE" id="PS50011"/>
    </source>
</evidence>
<organism evidence="9 10">
    <name type="scientific">Fomitopsis schrenkii</name>
    <name type="common">Brown rot fungus</name>
    <dbReference type="NCBI Taxonomy" id="2126942"/>
    <lineage>
        <taxon>Eukaryota</taxon>
        <taxon>Fungi</taxon>
        <taxon>Dikarya</taxon>
        <taxon>Basidiomycota</taxon>
        <taxon>Agaricomycotina</taxon>
        <taxon>Agaricomycetes</taxon>
        <taxon>Polyporales</taxon>
        <taxon>Fomitopsis</taxon>
    </lineage>
</organism>
<evidence type="ECO:0000256" key="1">
    <source>
        <dbReference type="ARBA" id="ARBA00010791"/>
    </source>
</evidence>
<gene>
    <name evidence="9" type="ORF">FOMPIDRAFT_1013196</name>
</gene>
<feature type="region of interest" description="Disordered" evidence="7">
    <location>
        <begin position="336"/>
        <end position="380"/>
    </location>
</feature>
<dbReference type="AlphaFoldDB" id="S8EMH9"/>
<feature type="compositionally biased region" description="Polar residues" evidence="7">
    <location>
        <begin position="7"/>
        <end position="23"/>
    </location>
</feature>
<dbReference type="STRING" id="743788.S8EMH9"/>
<keyword evidence="2" id="KW-0723">Serine/threonine-protein kinase</keyword>
<proteinExistence type="inferred from homology"/>
<dbReference type="GO" id="GO:0035556">
    <property type="term" value="P:intracellular signal transduction"/>
    <property type="evidence" value="ECO:0007669"/>
    <property type="project" value="TreeGrafter"/>
</dbReference>
<feature type="region of interest" description="Disordered" evidence="7">
    <location>
        <begin position="63"/>
        <end position="125"/>
    </location>
</feature>